<dbReference type="SUPFAM" id="SSF53098">
    <property type="entry name" value="Ribonuclease H-like"/>
    <property type="match status" value="1"/>
</dbReference>
<proteinExistence type="predicted"/>
<evidence type="ECO:0000313" key="8">
    <source>
        <dbReference type="Proteomes" id="UP000314980"/>
    </source>
</evidence>
<dbReference type="Ensembl" id="ENSLCAT00010047264.1">
    <property type="protein sequence ID" value="ENSLCAP00010046150.1"/>
    <property type="gene ID" value="ENSLCAG00010021402.1"/>
</dbReference>
<dbReference type="OrthoDB" id="1607513at2759"/>
<reference evidence="9" key="2">
    <citation type="submission" date="2025-04" db="UniProtKB">
        <authorList>
            <consortium name="RefSeq"/>
        </authorList>
    </citation>
    <scope>IDENTIFICATION</scope>
    <source>
        <tissue evidence="9">Brain</tissue>
    </source>
</reference>
<evidence type="ECO:0000256" key="3">
    <source>
        <dbReference type="ARBA" id="ARBA00022771"/>
    </source>
</evidence>
<sequence length="442" mass="50936">MPLEITEDTNFRGFVHALNLTFQIPPKPEVRSQLLSVYKEKEKELRSTLASADDIVLTCELWSSRPEDSYLSVGCHFVDHLGNRKSNMLQTTSLLGDESAANIKNQLSAVIEAWGVKEKVHTVIRAGIPQLKNDKAKWSHMPCFADTLDEVFKDLKSNDEFSDVLRKCQNIVRFFKNDCEAEKKLRKIQQQLKIKEEELIMYSGERWFGWLDMLQRLHQQYQAMPMVFNERGKTELILNENDKEKIKNIISALEPLREVTSKMKRKGFETISVMLPLLKTLMDKLEEKKNNNVAQALLSKCKNKFGNVNNHPLAPNTFLDPRLKNWLKDQNKKQVMEKIVKELSAGRPGSSAKFKDLLERYVAYTPNDEKSNPFSWWRHTGKENFGELSKLALKKLGVVSTAVPLERAFSEAGDHFCNLRNSIEPENLNMILFLNSNWSTES</sequence>
<dbReference type="GO" id="GO:0005634">
    <property type="term" value="C:nucleus"/>
    <property type="evidence" value="ECO:0007669"/>
    <property type="project" value="UniProtKB-SubCell"/>
</dbReference>
<dbReference type="Proteomes" id="UP000314980">
    <property type="component" value="Unassembled WGS sequence"/>
</dbReference>
<evidence type="ECO:0000313" key="9">
    <source>
        <dbReference type="RefSeq" id="XP_018544587.1"/>
    </source>
</evidence>
<evidence type="ECO:0000256" key="4">
    <source>
        <dbReference type="ARBA" id="ARBA00022833"/>
    </source>
</evidence>
<dbReference type="PANTHER" id="PTHR46481:SF10">
    <property type="entry name" value="ZINC FINGER BED DOMAIN-CONTAINING PROTEIN 39"/>
    <property type="match status" value="1"/>
</dbReference>
<keyword evidence="3" id="KW-0863">Zinc-finger</keyword>
<dbReference type="InParanoid" id="A0A4W6F7L1"/>
<dbReference type="Pfam" id="PF05699">
    <property type="entry name" value="Dimer_Tnp_hAT"/>
    <property type="match status" value="1"/>
</dbReference>
<name>A0A4W6F7L1_LATCA</name>
<dbReference type="GeneID" id="108891761"/>
<dbReference type="GeneTree" id="ENSGT00940000161131"/>
<evidence type="ECO:0000256" key="2">
    <source>
        <dbReference type="ARBA" id="ARBA00022723"/>
    </source>
</evidence>
<evidence type="ECO:0000256" key="1">
    <source>
        <dbReference type="ARBA" id="ARBA00004123"/>
    </source>
</evidence>
<dbReference type="AlphaFoldDB" id="A0A4W6F7L1"/>
<comment type="subcellular location">
    <subcellularLocation>
        <location evidence="1">Nucleus</location>
    </subcellularLocation>
</comment>
<dbReference type="GO" id="GO:0008270">
    <property type="term" value="F:zinc ion binding"/>
    <property type="evidence" value="ECO:0007669"/>
    <property type="project" value="UniProtKB-KW"/>
</dbReference>
<dbReference type="InterPro" id="IPR052035">
    <property type="entry name" value="ZnF_BED_domain_contain"/>
</dbReference>
<reference evidence="8" key="1">
    <citation type="submission" date="2015-09" db="EMBL/GenBank/DDBJ databases">
        <authorList>
            <person name="Sai Rama Sridatta P."/>
        </authorList>
    </citation>
    <scope>NUCLEOTIDE SEQUENCE [LARGE SCALE GENOMIC DNA]</scope>
</reference>
<evidence type="ECO:0000256" key="5">
    <source>
        <dbReference type="ARBA" id="ARBA00023242"/>
    </source>
</evidence>
<keyword evidence="5" id="KW-0539">Nucleus</keyword>
<feature type="domain" description="HAT C-terminal dimerisation" evidence="6">
    <location>
        <begin position="369"/>
        <end position="437"/>
    </location>
</feature>
<dbReference type="RefSeq" id="XP_018544587.1">
    <property type="nucleotide sequence ID" value="XM_018689071.2"/>
</dbReference>
<organism evidence="7 8">
    <name type="scientific">Lates calcarifer</name>
    <name type="common">Barramundi</name>
    <name type="synonym">Holocentrus calcarifer</name>
    <dbReference type="NCBI Taxonomy" id="8187"/>
    <lineage>
        <taxon>Eukaryota</taxon>
        <taxon>Metazoa</taxon>
        <taxon>Chordata</taxon>
        <taxon>Craniata</taxon>
        <taxon>Vertebrata</taxon>
        <taxon>Euteleostomi</taxon>
        <taxon>Actinopterygii</taxon>
        <taxon>Neopterygii</taxon>
        <taxon>Teleostei</taxon>
        <taxon>Neoteleostei</taxon>
        <taxon>Acanthomorphata</taxon>
        <taxon>Carangaria</taxon>
        <taxon>Carangaria incertae sedis</taxon>
        <taxon>Centropomidae</taxon>
        <taxon>Lates</taxon>
    </lineage>
</organism>
<evidence type="ECO:0000313" key="7">
    <source>
        <dbReference type="Ensembl" id="ENSLCAP00010046150.1"/>
    </source>
</evidence>
<evidence type="ECO:0000259" key="6">
    <source>
        <dbReference type="Pfam" id="PF05699"/>
    </source>
</evidence>
<protein>
    <submittedName>
        <fullName evidence="9">Uncharacterized protein si:ch211-152f22.4</fullName>
    </submittedName>
</protein>
<keyword evidence="4" id="KW-0862">Zinc</keyword>
<gene>
    <name evidence="7 9" type="primary">si:ch211-152f22.4</name>
</gene>
<dbReference type="InterPro" id="IPR008906">
    <property type="entry name" value="HATC_C_dom"/>
</dbReference>
<dbReference type="Proteomes" id="UP000694890">
    <property type="component" value="Unplaced"/>
</dbReference>
<dbReference type="InterPro" id="IPR012337">
    <property type="entry name" value="RNaseH-like_sf"/>
</dbReference>
<dbReference type="KEGG" id="lcf:108891761"/>
<dbReference type="PANTHER" id="PTHR46481">
    <property type="entry name" value="ZINC FINGER BED DOMAIN-CONTAINING PROTEIN 4"/>
    <property type="match status" value="1"/>
</dbReference>
<accession>A0A4W6F7L1</accession>
<reference evidence="7" key="3">
    <citation type="submission" date="2025-05" db="UniProtKB">
        <authorList>
            <consortium name="Ensembl"/>
        </authorList>
    </citation>
    <scope>IDENTIFICATION</scope>
</reference>
<keyword evidence="2" id="KW-0479">Metal-binding</keyword>
<keyword evidence="8" id="KW-1185">Reference proteome</keyword>
<dbReference type="GO" id="GO:0046983">
    <property type="term" value="F:protein dimerization activity"/>
    <property type="evidence" value="ECO:0007669"/>
    <property type="project" value="InterPro"/>
</dbReference>